<dbReference type="PROSITE" id="PS00108">
    <property type="entry name" value="PROTEIN_KINASE_ST"/>
    <property type="match status" value="1"/>
</dbReference>
<dbReference type="Proteomes" id="UP000012960">
    <property type="component" value="Unplaced"/>
</dbReference>
<dbReference type="GO" id="GO:0038023">
    <property type="term" value="F:signaling receptor activity"/>
    <property type="evidence" value="ECO:0000318"/>
    <property type="project" value="GO_Central"/>
</dbReference>
<evidence type="ECO:0000256" key="4">
    <source>
        <dbReference type="ARBA" id="ARBA00022692"/>
    </source>
</evidence>
<dbReference type="Gene3D" id="3.80.10.10">
    <property type="entry name" value="Ribonuclease Inhibitor"/>
    <property type="match status" value="4"/>
</dbReference>
<keyword evidence="7 11" id="KW-1133">Transmembrane helix</keyword>
<dbReference type="SUPFAM" id="SSF52058">
    <property type="entry name" value="L domain-like"/>
    <property type="match status" value="1"/>
</dbReference>
<evidence type="ECO:0000259" key="12">
    <source>
        <dbReference type="PROSITE" id="PS50011"/>
    </source>
</evidence>
<dbReference type="Pfam" id="PF13855">
    <property type="entry name" value="LRR_8"/>
    <property type="match status" value="3"/>
</dbReference>
<evidence type="ECO:0000313" key="13">
    <source>
        <dbReference type="EMBL" id="CAG1832982.1"/>
    </source>
</evidence>
<dbReference type="Gene3D" id="1.10.510.10">
    <property type="entry name" value="Transferase(Phosphotransferase) domain 1"/>
    <property type="match status" value="1"/>
</dbReference>
<dbReference type="InterPro" id="IPR001611">
    <property type="entry name" value="Leu-rich_rpt"/>
</dbReference>
<dbReference type="SMART" id="SM00365">
    <property type="entry name" value="LRR_SD22"/>
    <property type="match status" value="5"/>
</dbReference>
<evidence type="ECO:0000256" key="8">
    <source>
        <dbReference type="ARBA" id="ARBA00023136"/>
    </source>
</evidence>
<gene>
    <name evidence="13" type="ORF">GSMUA_89020.1</name>
</gene>
<dbReference type="InParanoid" id="A0A804KBP3"/>
<evidence type="ECO:0000256" key="7">
    <source>
        <dbReference type="ARBA" id="ARBA00022989"/>
    </source>
</evidence>
<dbReference type="InterPro" id="IPR032675">
    <property type="entry name" value="LRR_dom_sf"/>
</dbReference>
<evidence type="ECO:0000313" key="14">
    <source>
        <dbReference type="EnsemblPlants" id="Ma08_p28240.1"/>
    </source>
</evidence>
<dbReference type="PANTHER" id="PTHR48056">
    <property type="entry name" value="LRR RECEPTOR-LIKE SERINE/THREONINE-PROTEIN KINASE-RELATED"/>
    <property type="match status" value="1"/>
</dbReference>
<dbReference type="InterPro" id="IPR003591">
    <property type="entry name" value="Leu-rich_rpt_typical-subtyp"/>
</dbReference>
<evidence type="ECO:0000313" key="15">
    <source>
        <dbReference type="Proteomes" id="UP000012960"/>
    </source>
</evidence>
<dbReference type="InterPro" id="IPR011009">
    <property type="entry name" value="Kinase-like_dom_sf"/>
</dbReference>
<dbReference type="InterPro" id="IPR000719">
    <property type="entry name" value="Prot_kinase_dom"/>
</dbReference>
<evidence type="ECO:0000256" key="9">
    <source>
        <dbReference type="ARBA" id="ARBA00023170"/>
    </source>
</evidence>
<dbReference type="GO" id="GO:0004672">
    <property type="term" value="F:protein kinase activity"/>
    <property type="evidence" value="ECO:0007669"/>
    <property type="project" value="InterPro"/>
</dbReference>
<evidence type="ECO:0000256" key="11">
    <source>
        <dbReference type="SAM" id="Phobius"/>
    </source>
</evidence>
<accession>A0A804KBP3</accession>
<dbReference type="InterPro" id="IPR013210">
    <property type="entry name" value="LRR_N_plant-typ"/>
</dbReference>
<comment type="subcellular location">
    <subcellularLocation>
        <location evidence="1">Membrane</location>
    </subcellularLocation>
</comment>
<dbReference type="GO" id="GO:0009755">
    <property type="term" value="P:hormone-mediated signaling pathway"/>
    <property type="evidence" value="ECO:0000318"/>
    <property type="project" value="GO_Central"/>
</dbReference>
<keyword evidence="9" id="KW-0675">Receptor</keyword>
<dbReference type="FunFam" id="3.80.10.10:FF:000642">
    <property type="entry name" value="Leucine-rich receptor-like protein kinase family protein"/>
    <property type="match status" value="1"/>
</dbReference>
<organism evidence="14 15">
    <name type="scientific">Musa acuminata subsp. malaccensis</name>
    <name type="common">Wild banana</name>
    <name type="synonym">Musa malaccensis</name>
    <dbReference type="NCBI Taxonomy" id="214687"/>
    <lineage>
        <taxon>Eukaryota</taxon>
        <taxon>Viridiplantae</taxon>
        <taxon>Streptophyta</taxon>
        <taxon>Embryophyta</taxon>
        <taxon>Tracheophyta</taxon>
        <taxon>Spermatophyta</taxon>
        <taxon>Magnoliopsida</taxon>
        <taxon>Liliopsida</taxon>
        <taxon>Zingiberales</taxon>
        <taxon>Musaceae</taxon>
        <taxon>Musa</taxon>
    </lineage>
</organism>
<keyword evidence="5" id="KW-0732">Signal</keyword>
<keyword evidence="15" id="KW-1185">Reference proteome</keyword>
<dbReference type="InterPro" id="IPR050647">
    <property type="entry name" value="Plant_LRR-RLKs"/>
</dbReference>
<feature type="domain" description="Protein kinase" evidence="12">
    <location>
        <begin position="732"/>
        <end position="1014"/>
    </location>
</feature>
<dbReference type="Gene3D" id="3.30.200.20">
    <property type="entry name" value="Phosphorylase Kinase, domain 1"/>
    <property type="match status" value="1"/>
</dbReference>
<comment type="similarity">
    <text evidence="2">Belongs to the protein kinase superfamily. Ser/Thr protein kinase family.</text>
</comment>
<keyword evidence="6" id="KW-0677">Repeat</keyword>
<keyword evidence="10" id="KW-0325">Glycoprotein</keyword>
<dbReference type="PRINTS" id="PR00019">
    <property type="entry name" value="LEURICHRPT"/>
</dbReference>
<dbReference type="FunFam" id="3.80.10.10:FF:000228">
    <property type="entry name" value="Leucine-rich repeat receptor-like serine/threonine-protein kinase BAM1"/>
    <property type="match status" value="1"/>
</dbReference>
<evidence type="ECO:0000256" key="6">
    <source>
        <dbReference type="ARBA" id="ARBA00022737"/>
    </source>
</evidence>
<dbReference type="Pfam" id="PF00560">
    <property type="entry name" value="LRR_1"/>
    <property type="match status" value="6"/>
</dbReference>
<proteinExistence type="inferred from homology"/>
<dbReference type="GO" id="GO:0005886">
    <property type="term" value="C:plasma membrane"/>
    <property type="evidence" value="ECO:0000318"/>
    <property type="project" value="GO_Central"/>
</dbReference>
<dbReference type="Pfam" id="PF08263">
    <property type="entry name" value="LRRNT_2"/>
    <property type="match status" value="1"/>
</dbReference>
<evidence type="ECO:0000256" key="10">
    <source>
        <dbReference type="ARBA" id="ARBA00023180"/>
    </source>
</evidence>
<dbReference type="SMART" id="SM00220">
    <property type="entry name" value="S_TKc"/>
    <property type="match status" value="1"/>
</dbReference>
<dbReference type="OMA" id="SSIHHAI"/>
<feature type="transmembrane region" description="Helical" evidence="11">
    <location>
        <begin position="677"/>
        <end position="698"/>
    </location>
</feature>
<keyword evidence="3" id="KW-0433">Leucine-rich repeat</keyword>
<dbReference type="EnsemblPlants" id="Ma08_t28240.1">
    <property type="protein sequence ID" value="Ma08_p28240.1"/>
    <property type="gene ID" value="Ma08_g28240"/>
</dbReference>
<dbReference type="EMBL" id="HG996472">
    <property type="protein sequence ID" value="CAG1832982.1"/>
    <property type="molecule type" value="Genomic_DNA"/>
</dbReference>
<dbReference type="PROSITE" id="PS50011">
    <property type="entry name" value="PROTEIN_KINASE_DOM"/>
    <property type="match status" value="1"/>
</dbReference>
<dbReference type="Gramene" id="Ma08_t28240.1">
    <property type="protein sequence ID" value="Ma08_p28240.1"/>
    <property type="gene ID" value="Ma08_g28240"/>
</dbReference>
<name>A0A804KBP3_MUSAM</name>
<evidence type="ECO:0000256" key="1">
    <source>
        <dbReference type="ARBA" id="ARBA00004370"/>
    </source>
</evidence>
<dbReference type="SMART" id="SM00369">
    <property type="entry name" value="LRR_TYP"/>
    <property type="match status" value="6"/>
</dbReference>
<dbReference type="SUPFAM" id="SSF56112">
    <property type="entry name" value="Protein kinase-like (PK-like)"/>
    <property type="match status" value="1"/>
</dbReference>
<evidence type="ECO:0000256" key="2">
    <source>
        <dbReference type="ARBA" id="ARBA00008684"/>
    </source>
</evidence>
<dbReference type="AlphaFoldDB" id="A0A804KBP3"/>
<reference evidence="13" key="1">
    <citation type="submission" date="2021-03" db="EMBL/GenBank/DDBJ databases">
        <authorList>
            <consortium name="Genoscope - CEA"/>
            <person name="William W."/>
        </authorList>
    </citation>
    <scope>NUCLEOTIDE SEQUENCE</scope>
    <source>
        <strain evidence="13">Doubled-haploid Pahang</strain>
    </source>
</reference>
<dbReference type="FunFam" id="1.10.510.10:FF:000714">
    <property type="entry name" value="Kinase family with leucine-rich repeat domain-containing protein"/>
    <property type="match status" value="1"/>
</dbReference>
<keyword evidence="8 11" id="KW-0472">Membrane</keyword>
<dbReference type="Pfam" id="PF00069">
    <property type="entry name" value="Pkinase"/>
    <property type="match status" value="1"/>
</dbReference>
<protein>
    <submittedName>
        <fullName evidence="13">(wild Malaysian banana) hypothetical protein</fullName>
    </submittedName>
</protein>
<keyword evidence="4 11" id="KW-0812">Transmembrane</keyword>
<dbReference type="GO" id="GO:0005524">
    <property type="term" value="F:ATP binding"/>
    <property type="evidence" value="ECO:0007669"/>
    <property type="project" value="InterPro"/>
</dbReference>
<sequence>MIIYVFWLSWKARNEVVFQFNLSSHLLGKHIKKGMGAKVRRGTSLTLVSLFLYFAPVVASKTPWNNEQQQILLRIKREWGGEPALDSWNVDTTNTSSSFSYCDWPGVGCADDGSVVNITLSGQDAPKISRPIPASLCGLKNLTRLDVSYNNIPGPFPTSLYNCSSLRYLDLSQNRFVGAIPTDVDRLSPLITHLDLSYNNFSGDIPPSIGRITAVQELVLNSNLFDGSFPAEIGNLSRLQQLGLAYNSFAPMRIPSEFANLTKLTILWMTSANLQGEIPASFAQLKGLTQLDLSQNSLTGAIPAGIWGLPNLQYLYLYKNNLSDSIIIDGTIGALGLVEIDLSMNQLTGSIPHDFGKLKKLSLLYLYYNRLSGEIPTSIGKLPSLSTLRLFSNGLTGVLPPELGKNSPLIDIEVDDNMISGELPDGLCDRGAFNSIVVFNNNLTGRIPPSLGKCSKLNDFQIHNNRFSGELPDGIWSAMYLTTVMVSNNTLSGTLPEKLPWNLTRLEIENNRFTGSIPSSADRLQVLLGSNNMFSGELPSSLAGLLRLQTLVLGGNMITGKIPDDISLLKSLSDLDLRHNRLTGEIPASIGSLPVLNSLDLSANHLSGPIPSEMGNLKLNYLNLSSNQLTGEIPAALQSRAYDQSFVSNPGLCASKSYVNVSTCRSGSGGLARGLRILFFVLGAVVFLMALAFATFVYGDLKKKRNGGDLATWKLTSFQSLDITESSILRGIRDDNVVGGGGAGKVFKIDLGDRGVVAVKQIWNGRNLDGRLEKQFQSEVQILGSIRHKNIVKLLCCLSGADTKLLVYEYMENGSLDRWLHRKRAWVDGEDRSRDEQLDWPTRLEIAVGAARGLCYMHHDCSPPIIHRDVKSSNILLDSEFNARVADFGLARMLVKPGEPDTVSVIAGSFGYIAPECGYSRRLNEKVDVYSFGVVLLELTTGREANNDGEQCNLAEWAWQQLQEEAELSDAIDTAIRDSPYTNDMTTVFKLGLLCTETLPSRRPSMKEVLHILLRCHRPPGVGYSPIAEQDVAAPLVRANTGSRRQKPSHGGGGGDHDDHIMACNV</sequence>
<dbReference type="PANTHER" id="PTHR48056:SF29">
    <property type="entry name" value="RECEPTOR-LIKE PROTEIN KINASE HSL1"/>
    <property type="match status" value="1"/>
</dbReference>
<evidence type="ECO:0000256" key="5">
    <source>
        <dbReference type="ARBA" id="ARBA00022729"/>
    </source>
</evidence>
<evidence type="ECO:0000256" key="3">
    <source>
        <dbReference type="ARBA" id="ARBA00022614"/>
    </source>
</evidence>
<dbReference type="FunFam" id="3.80.10.10:FF:000221">
    <property type="entry name" value="Leucine-rich repeat receptor-like protein kinase PXL1"/>
    <property type="match status" value="1"/>
</dbReference>
<dbReference type="SUPFAM" id="SSF52047">
    <property type="entry name" value="RNI-like"/>
    <property type="match status" value="1"/>
</dbReference>
<dbReference type="FunFam" id="3.80.10.10:FF:000041">
    <property type="entry name" value="LRR receptor-like serine/threonine-protein kinase ERECTA"/>
    <property type="match status" value="1"/>
</dbReference>
<reference evidence="14" key="2">
    <citation type="submission" date="2021-05" db="UniProtKB">
        <authorList>
            <consortium name="EnsemblPlants"/>
        </authorList>
    </citation>
    <scope>IDENTIFICATION</scope>
    <source>
        <strain evidence="14">subsp. malaccensis</strain>
    </source>
</reference>
<dbReference type="InterPro" id="IPR008271">
    <property type="entry name" value="Ser/Thr_kinase_AS"/>
</dbReference>